<dbReference type="EMBL" id="MDYQ01000038">
    <property type="protein sequence ID" value="PRP85896.1"/>
    <property type="molecule type" value="Genomic_DNA"/>
</dbReference>
<dbReference type="Proteomes" id="UP000241769">
    <property type="component" value="Unassembled WGS sequence"/>
</dbReference>
<evidence type="ECO:0000256" key="6">
    <source>
        <dbReference type="SAM" id="MobiDB-lite"/>
    </source>
</evidence>
<feature type="transmembrane region" description="Helical" evidence="7">
    <location>
        <begin position="179"/>
        <end position="198"/>
    </location>
</feature>
<dbReference type="InterPro" id="IPR008217">
    <property type="entry name" value="Ccc1_fam"/>
</dbReference>
<keyword evidence="9" id="KW-1185">Reference proteome</keyword>
<feature type="transmembrane region" description="Helical" evidence="7">
    <location>
        <begin position="62"/>
        <end position="83"/>
    </location>
</feature>
<dbReference type="GO" id="GO:0005384">
    <property type="term" value="F:manganese ion transmembrane transporter activity"/>
    <property type="evidence" value="ECO:0007669"/>
    <property type="project" value="InterPro"/>
</dbReference>
<name>A0A2P6NPL9_9EUKA</name>
<dbReference type="STRING" id="1890364.A0A2P6NPL9"/>
<feature type="transmembrane region" description="Helical" evidence="7">
    <location>
        <begin position="241"/>
        <end position="262"/>
    </location>
</feature>
<sequence>MFHLLKRLNINNNTEKRMPEVEMKEHSSRSGSKLNLYQPIRSSDRPAERKKKEKIGMYIKDIIYGGLDGIITTFAIVAGVSGAQLSVSVVLILGLANLIADGFSMAVGNYLGTQSENEFVRREKKNERNYIDDHSKQAREEVKQIFLKKGLDEDSAEKVTVIMTSNKQESFNLNEEESALSAGLTTFCSFCAFGILPLSPYLVATVFSSILPFAFQVTLFITAITIFSMGCFKAKWTGVNVLYSGIEMAVIGGAAATFAYLIGHHLREFQF</sequence>
<dbReference type="OrthoDB" id="73465at2759"/>
<feature type="region of interest" description="Disordered" evidence="6">
    <location>
        <begin position="15"/>
        <end position="48"/>
    </location>
</feature>
<evidence type="ECO:0008006" key="10">
    <source>
        <dbReference type="Google" id="ProtNLM"/>
    </source>
</evidence>
<keyword evidence="5 7" id="KW-0472">Membrane</keyword>
<comment type="caution">
    <text evidence="8">The sequence shown here is derived from an EMBL/GenBank/DDBJ whole genome shotgun (WGS) entry which is preliminary data.</text>
</comment>
<evidence type="ECO:0000256" key="7">
    <source>
        <dbReference type="SAM" id="Phobius"/>
    </source>
</evidence>
<evidence type="ECO:0000313" key="9">
    <source>
        <dbReference type="Proteomes" id="UP000241769"/>
    </source>
</evidence>
<dbReference type="GO" id="GO:0012505">
    <property type="term" value="C:endomembrane system"/>
    <property type="evidence" value="ECO:0007669"/>
    <property type="project" value="UniProtKB-SubCell"/>
</dbReference>
<dbReference type="InParanoid" id="A0A2P6NPL9"/>
<organism evidence="8 9">
    <name type="scientific">Planoprotostelium fungivorum</name>
    <dbReference type="NCBI Taxonomy" id="1890364"/>
    <lineage>
        <taxon>Eukaryota</taxon>
        <taxon>Amoebozoa</taxon>
        <taxon>Evosea</taxon>
        <taxon>Variosea</taxon>
        <taxon>Cavosteliida</taxon>
        <taxon>Cavosteliaceae</taxon>
        <taxon>Planoprotostelium</taxon>
    </lineage>
</organism>
<dbReference type="PANTHER" id="PTHR31851">
    <property type="entry name" value="FE(2+)/MN(2+) TRANSPORTER PCL1"/>
    <property type="match status" value="1"/>
</dbReference>
<evidence type="ECO:0000256" key="5">
    <source>
        <dbReference type="ARBA" id="ARBA00023136"/>
    </source>
</evidence>
<proteinExistence type="inferred from homology"/>
<reference evidence="8 9" key="1">
    <citation type="journal article" date="2018" name="Genome Biol. Evol.">
        <title>Multiple Roots of Fruiting Body Formation in Amoebozoa.</title>
        <authorList>
            <person name="Hillmann F."/>
            <person name="Forbes G."/>
            <person name="Novohradska S."/>
            <person name="Ferling I."/>
            <person name="Riege K."/>
            <person name="Groth M."/>
            <person name="Westermann M."/>
            <person name="Marz M."/>
            <person name="Spaller T."/>
            <person name="Winckler T."/>
            <person name="Schaap P."/>
            <person name="Glockner G."/>
        </authorList>
    </citation>
    <scope>NUCLEOTIDE SEQUENCE [LARGE SCALE GENOMIC DNA]</scope>
    <source>
        <strain evidence="8 9">Jena</strain>
    </source>
</reference>
<comment type="similarity">
    <text evidence="2">Belongs to the CCC1 family.</text>
</comment>
<evidence type="ECO:0000256" key="4">
    <source>
        <dbReference type="ARBA" id="ARBA00022989"/>
    </source>
</evidence>
<feature type="transmembrane region" description="Helical" evidence="7">
    <location>
        <begin position="210"/>
        <end position="229"/>
    </location>
</feature>
<comment type="subcellular location">
    <subcellularLocation>
        <location evidence="1">Endomembrane system</location>
        <topology evidence="1">Multi-pass membrane protein</topology>
    </subcellularLocation>
</comment>
<dbReference type="Pfam" id="PF01988">
    <property type="entry name" value="VIT1"/>
    <property type="match status" value="1"/>
</dbReference>
<feature type="compositionally biased region" description="Basic and acidic residues" evidence="6">
    <location>
        <begin position="15"/>
        <end position="28"/>
    </location>
</feature>
<evidence type="ECO:0000256" key="1">
    <source>
        <dbReference type="ARBA" id="ARBA00004127"/>
    </source>
</evidence>
<feature type="transmembrane region" description="Helical" evidence="7">
    <location>
        <begin position="89"/>
        <end position="112"/>
    </location>
</feature>
<evidence type="ECO:0000313" key="8">
    <source>
        <dbReference type="EMBL" id="PRP85896.1"/>
    </source>
</evidence>
<evidence type="ECO:0000256" key="2">
    <source>
        <dbReference type="ARBA" id="ARBA00007049"/>
    </source>
</evidence>
<dbReference type="AlphaFoldDB" id="A0A2P6NPL9"/>
<gene>
    <name evidence="8" type="ORF">PROFUN_06170</name>
</gene>
<keyword evidence="3 7" id="KW-0812">Transmembrane</keyword>
<evidence type="ECO:0000256" key="3">
    <source>
        <dbReference type="ARBA" id="ARBA00022692"/>
    </source>
</evidence>
<keyword evidence="4 7" id="KW-1133">Transmembrane helix</keyword>
<accession>A0A2P6NPL9</accession>
<dbReference type="GO" id="GO:0030026">
    <property type="term" value="P:intracellular manganese ion homeostasis"/>
    <property type="evidence" value="ECO:0007669"/>
    <property type="project" value="InterPro"/>
</dbReference>
<protein>
    <recommendedName>
        <fullName evidence="10">Integral membrane protein</fullName>
    </recommendedName>
</protein>